<dbReference type="Pfam" id="PF05000">
    <property type="entry name" value="RNA_pol_Rpb1_4"/>
    <property type="match status" value="1"/>
</dbReference>
<feature type="compositionally biased region" description="Basic and acidic residues" evidence="12">
    <location>
        <begin position="1355"/>
        <end position="1364"/>
    </location>
</feature>
<dbReference type="CDD" id="cd02735">
    <property type="entry name" value="RNAP_I_Rpa1_C"/>
    <property type="match status" value="1"/>
</dbReference>
<dbReference type="InterPro" id="IPR000722">
    <property type="entry name" value="RNA_pol_asu"/>
</dbReference>
<dbReference type="InterPro" id="IPR007081">
    <property type="entry name" value="RNA_pol_Rpb1_5"/>
</dbReference>
<evidence type="ECO:0000256" key="7">
    <source>
        <dbReference type="ARBA" id="ARBA00022833"/>
    </source>
</evidence>
<comment type="function">
    <text evidence="11">DNA-dependent RNA polymerase catalyzes the transcription of DNA into RNA using the four ribonucleoside triphosphates as substrates.</text>
</comment>
<dbReference type="InterPro" id="IPR015699">
    <property type="entry name" value="DNA-dir_RNA_pol1_lsu_N"/>
</dbReference>
<comment type="caution">
    <text evidence="14">The sequence shown here is derived from an EMBL/GenBank/DDBJ whole genome shotgun (WGS) entry which is preliminary data.</text>
</comment>
<dbReference type="GO" id="GO:0003677">
    <property type="term" value="F:DNA binding"/>
    <property type="evidence" value="ECO:0007669"/>
    <property type="project" value="InterPro"/>
</dbReference>
<dbReference type="Gene3D" id="6.20.50.80">
    <property type="match status" value="1"/>
</dbReference>
<dbReference type="Pfam" id="PF04997">
    <property type="entry name" value="RNA_pol_Rpb1_1"/>
    <property type="match status" value="1"/>
</dbReference>
<dbReference type="PANTHER" id="PTHR19376">
    <property type="entry name" value="DNA-DIRECTED RNA POLYMERASE"/>
    <property type="match status" value="1"/>
</dbReference>
<evidence type="ECO:0000256" key="11">
    <source>
        <dbReference type="RuleBase" id="RU004279"/>
    </source>
</evidence>
<dbReference type="InterPro" id="IPR042102">
    <property type="entry name" value="RNA_pol_Rpb1_3_sf"/>
</dbReference>
<dbReference type="Gene3D" id="3.30.1490.180">
    <property type="entry name" value="RNA polymerase ii"/>
    <property type="match status" value="1"/>
</dbReference>
<evidence type="ECO:0000256" key="10">
    <source>
        <dbReference type="ARBA" id="ARBA00023242"/>
    </source>
</evidence>
<name>A0A811K7T4_9BILA</name>
<dbReference type="Pfam" id="PF00623">
    <property type="entry name" value="RNA_pol_Rpb1_2"/>
    <property type="match status" value="1"/>
</dbReference>
<dbReference type="Pfam" id="PF04983">
    <property type="entry name" value="RNA_pol_Rpb1_3"/>
    <property type="match status" value="1"/>
</dbReference>
<dbReference type="Gene3D" id="1.10.274.100">
    <property type="entry name" value="RNA polymerase Rpb1, domain 3"/>
    <property type="match status" value="1"/>
</dbReference>
<dbReference type="Gene3D" id="1.10.132.30">
    <property type="match status" value="1"/>
</dbReference>
<keyword evidence="7" id="KW-0862">Zinc</keyword>
<keyword evidence="9 11" id="KW-0804">Transcription</keyword>
<dbReference type="InterPro" id="IPR047107">
    <property type="entry name" value="DNA-dir_RNA_pol1_lsu_C"/>
</dbReference>
<comment type="subcellular location">
    <subcellularLocation>
        <location evidence="1">Nucleus</location>
    </subcellularLocation>
</comment>
<dbReference type="Pfam" id="PF04998">
    <property type="entry name" value="RNA_pol_Rpb1_5"/>
    <property type="match status" value="1"/>
</dbReference>
<evidence type="ECO:0000256" key="8">
    <source>
        <dbReference type="ARBA" id="ARBA00022842"/>
    </source>
</evidence>
<dbReference type="GO" id="GO:0003899">
    <property type="term" value="F:DNA-directed RNA polymerase activity"/>
    <property type="evidence" value="ECO:0007669"/>
    <property type="project" value="UniProtKB-EC"/>
</dbReference>
<dbReference type="Proteomes" id="UP000783686">
    <property type="component" value="Unassembled WGS sequence"/>
</dbReference>
<proteinExistence type="inferred from homology"/>
<dbReference type="Proteomes" id="UP000614601">
    <property type="component" value="Unassembled WGS sequence"/>
</dbReference>
<dbReference type="InterPro" id="IPR007083">
    <property type="entry name" value="RNA_pol_Rpb1_4"/>
</dbReference>
<keyword evidence="10" id="KW-0539">Nucleus</keyword>
<keyword evidence="4 11" id="KW-0808">Transferase</keyword>
<reference evidence="14" key="1">
    <citation type="submission" date="2020-09" db="EMBL/GenBank/DDBJ databases">
        <authorList>
            <person name="Kikuchi T."/>
        </authorList>
    </citation>
    <scope>NUCLEOTIDE SEQUENCE</scope>
    <source>
        <strain evidence="14">SH1</strain>
    </source>
</reference>
<evidence type="ECO:0000256" key="3">
    <source>
        <dbReference type="ARBA" id="ARBA00022478"/>
    </source>
</evidence>
<dbReference type="GO" id="GO:0006351">
    <property type="term" value="P:DNA-templated transcription"/>
    <property type="evidence" value="ECO:0007669"/>
    <property type="project" value="InterPro"/>
</dbReference>
<dbReference type="PANTHER" id="PTHR19376:SF11">
    <property type="entry name" value="DNA-DIRECTED RNA POLYMERASE I SUBUNIT RPA1"/>
    <property type="match status" value="1"/>
</dbReference>
<evidence type="ECO:0000313" key="14">
    <source>
        <dbReference type="EMBL" id="CAD5211450.1"/>
    </source>
</evidence>
<dbReference type="EMBL" id="CAJFCW020000002">
    <property type="protein sequence ID" value="CAG9093506.1"/>
    <property type="molecule type" value="Genomic_DNA"/>
</dbReference>
<dbReference type="Gene3D" id="6.10.250.2940">
    <property type="match status" value="1"/>
</dbReference>
<comment type="similarity">
    <text evidence="2 11">Belongs to the RNA polymerase beta' chain family.</text>
</comment>
<evidence type="ECO:0000256" key="9">
    <source>
        <dbReference type="ARBA" id="ARBA00023163"/>
    </source>
</evidence>
<dbReference type="InterPro" id="IPR038120">
    <property type="entry name" value="Rpb1_funnel_sf"/>
</dbReference>
<organism evidence="14 15">
    <name type="scientific">Bursaphelenchus okinawaensis</name>
    <dbReference type="NCBI Taxonomy" id="465554"/>
    <lineage>
        <taxon>Eukaryota</taxon>
        <taxon>Metazoa</taxon>
        <taxon>Ecdysozoa</taxon>
        <taxon>Nematoda</taxon>
        <taxon>Chromadorea</taxon>
        <taxon>Rhabditida</taxon>
        <taxon>Tylenchina</taxon>
        <taxon>Tylenchomorpha</taxon>
        <taxon>Aphelenchoidea</taxon>
        <taxon>Aphelenchoididae</taxon>
        <taxon>Bursaphelenchus</taxon>
    </lineage>
</organism>
<dbReference type="GO" id="GO:0046872">
    <property type="term" value="F:metal ion binding"/>
    <property type="evidence" value="ECO:0007669"/>
    <property type="project" value="UniProtKB-KW"/>
</dbReference>
<dbReference type="SUPFAM" id="SSF64484">
    <property type="entry name" value="beta and beta-prime subunits of DNA dependent RNA-polymerase"/>
    <property type="match status" value="1"/>
</dbReference>
<evidence type="ECO:0000256" key="5">
    <source>
        <dbReference type="ARBA" id="ARBA00022695"/>
    </source>
</evidence>
<feature type="domain" description="RNA polymerase N-terminal" evidence="13">
    <location>
        <begin position="292"/>
        <end position="620"/>
    </location>
</feature>
<dbReference type="InterPro" id="IPR007066">
    <property type="entry name" value="RNA_pol_Rpb1_3"/>
</dbReference>
<feature type="compositionally biased region" description="Acidic residues" evidence="12">
    <location>
        <begin position="1376"/>
        <end position="1405"/>
    </location>
</feature>
<keyword evidence="15" id="KW-1185">Reference proteome</keyword>
<dbReference type="InterPro" id="IPR007080">
    <property type="entry name" value="RNA_pol_Rpb1_1"/>
</dbReference>
<protein>
    <recommendedName>
        <fullName evidence="11">DNA-directed RNA polymerase subunit</fullName>
        <ecNumber evidence="11">2.7.7.6</ecNumber>
    </recommendedName>
</protein>
<dbReference type="CDD" id="cd01435">
    <property type="entry name" value="RNAP_I_RPA1_N"/>
    <property type="match status" value="1"/>
</dbReference>
<dbReference type="Gene3D" id="3.30.70.2850">
    <property type="match status" value="1"/>
</dbReference>
<keyword evidence="3 11" id="KW-0240">DNA-directed RNA polymerase</keyword>
<dbReference type="EC" id="2.7.7.6" evidence="11"/>
<dbReference type="GO" id="GO:0005736">
    <property type="term" value="C:RNA polymerase I complex"/>
    <property type="evidence" value="ECO:0007669"/>
    <property type="project" value="TreeGrafter"/>
</dbReference>
<feature type="region of interest" description="Disordered" evidence="12">
    <location>
        <begin position="1319"/>
        <end position="1405"/>
    </location>
</feature>
<dbReference type="InterPro" id="IPR045867">
    <property type="entry name" value="DNA-dir_RpoC_beta_prime"/>
</dbReference>
<keyword evidence="6" id="KW-0479">Metal-binding</keyword>
<dbReference type="Gene3D" id="2.40.40.20">
    <property type="match status" value="1"/>
</dbReference>
<evidence type="ECO:0000259" key="13">
    <source>
        <dbReference type="SMART" id="SM00663"/>
    </source>
</evidence>
<keyword evidence="5 11" id="KW-0548">Nucleotidyltransferase</keyword>
<dbReference type="InterPro" id="IPR006592">
    <property type="entry name" value="RNA_pol_N"/>
</dbReference>
<keyword evidence="8" id="KW-0460">Magnesium</keyword>
<comment type="catalytic activity">
    <reaction evidence="11">
        <text>RNA(n) + a ribonucleoside 5'-triphosphate = RNA(n+1) + diphosphate</text>
        <dbReference type="Rhea" id="RHEA:21248"/>
        <dbReference type="Rhea" id="RHEA-COMP:14527"/>
        <dbReference type="Rhea" id="RHEA-COMP:17342"/>
        <dbReference type="ChEBI" id="CHEBI:33019"/>
        <dbReference type="ChEBI" id="CHEBI:61557"/>
        <dbReference type="ChEBI" id="CHEBI:140395"/>
        <dbReference type="EC" id="2.7.7.6"/>
    </reaction>
</comment>
<evidence type="ECO:0000256" key="6">
    <source>
        <dbReference type="ARBA" id="ARBA00022723"/>
    </source>
</evidence>
<dbReference type="Gene3D" id="4.10.860.120">
    <property type="entry name" value="RNA polymerase II, clamp domain"/>
    <property type="match status" value="1"/>
</dbReference>
<dbReference type="InterPro" id="IPR044893">
    <property type="entry name" value="RNA_pol_Rpb1_clamp_domain"/>
</dbReference>
<dbReference type="SMART" id="SM00663">
    <property type="entry name" value="RPOLA_N"/>
    <property type="match status" value="1"/>
</dbReference>
<evidence type="ECO:0000256" key="1">
    <source>
        <dbReference type="ARBA" id="ARBA00004123"/>
    </source>
</evidence>
<evidence type="ECO:0000256" key="2">
    <source>
        <dbReference type="ARBA" id="ARBA00006460"/>
    </source>
</evidence>
<gene>
    <name evidence="14" type="ORF">BOKJ2_LOCUS3700</name>
</gene>
<evidence type="ECO:0000313" key="15">
    <source>
        <dbReference type="Proteomes" id="UP000614601"/>
    </source>
</evidence>
<dbReference type="OrthoDB" id="270392at2759"/>
<evidence type="ECO:0000256" key="4">
    <source>
        <dbReference type="ARBA" id="ARBA00022679"/>
    </source>
</evidence>
<evidence type="ECO:0000256" key="12">
    <source>
        <dbReference type="SAM" id="MobiDB-lite"/>
    </source>
</evidence>
<accession>A0A811K7T4</accession>
<dbReference type="EMBL" id="CAJFDH010000002">
    <property type="protein sequence ID" value="CAD5211450.1"/>
    <property type="molecule type" value="Genomic_DNA"/>
</dbReference>
<sequence>MATLYDLSPRDIPHKELNKLAFRCYTKEEIEKLSVVEVTQTKTFDNAGFPVRNGLYDPLFGPTEMVDNCETCGLRAQYCPGHSGHMKLNMPVFNPMLFPITFEIMKGACVHCHKFFGTKEKQIKAVDLIDLKADEEEEKEPKPVDDAKSILKSKASCPHCKYRSPTIRNDFMTTMLLDFAAAKAKGLKNVKSKVKTANGESDDDENSKIDTFFNDSKSILTQSTLNMSKTKDTIELQLKQVRTGKVDKLAWRALEVRDHFRLLWLNENINLRKLYPFFGFIEEKCEKNCPMDVLFMETILIPPTKFRPVRFFAGQKYESSSTVIFRKILEADQLLSMVKMSLKSNKEFMNVKELLEARVHGKTLNEKLYSAYVALQQAANNLYDRDANPMSRGNGEKGLKQILEKKEGLFRMNMMGKRVNYACRSVITPDPYLDVDEIGIPEIFAKKLSFPEPFCYFNASKLRKQVETGPDSYPGANFVQKLGKPKEILAKEVERSGYARNLKAGDQSGTQNSSLVYRHLEKGDMMLMNRQPTLHRPSIMAHKARILTGQKALRMNYAPCKAYNADFDGDEMNGHFVQSKLGQTEAAELVSVGRNFLVPKDGTPILGLIQDHVVSGVLMTLRGRFFSKNDFMHLLLAAFGLPNIRLRLPPPAMLKPQIMWSGKQVVSAVMMNCVPVGYPLINLVGKAKSPLACWKVKGFDSPAFQMSESEVVFRQGELLCGVLDKSHYGTTQFGLIHCCFELYGPKIAVNILSCFSRLFIRYIQWHGFTLGVADILVNEEANAKRTTAIKKIRKSGPGAARKTFGFDENTSALRLKHAMASAYNNPRKDISEVKMLDFNVKQACGKLTEQINDACVPGGLIRSFPDNALQMMIQSGAKGSMVNSIQISCALGQIELEGQRPPLSAVGRTLPSFKCFDPSPRAGGFIDQRFLTGINPQELFFHTMAGREGLIDTAVKTSRSGYLQRCIIKHLEGITVGYDHTVRDHDNRIVQFRYGEDGMDVGKSSYMNPKQFPFLQQNLECLGVVVKPPGVRDADFNLSKTKKHFKKICRWKKKNSGAPRKQYVSGFTLFSAEMKGEDRDTVVYKWRNLTQEEREGWEEAAGKKCPSTMDDLFLPSKNLGALPEKVLDGIVNFSEDDDFKTTLFWKGMHSMADPGENVGLLAAQSIGEPSTQMTLNTFHFAGRGEMNVTLGIPRLREILMTAGANISTPMVEILIKPGTTTEQIEEIKRMFTPVTLKEVLKKFSVEERLVLKKGSSARQYSVTFELKRNKDREEHARHLSRQIIIQSIEKTISKMVGDQLTRNYKEVLEMEVMQHHKMKMTNQKILAEKEDEFEVTKKEPKKHRNDEESSDEEAEGGKEADASEARLNQRHHDDGAEYEGEEEEQKMDPIQDDDIVDSEGEDNEEAGLADALRIKNVIESHQQITEYRYDTKSHRWCTVVYELPLRTKTKLNVAGMVERVVEKAVVWKTHNIEKCITREDQRNGKDVQVLQTQKINVEALYKFSHILDVNTLYSNDINMMLKYYGIEACARVIFKEMNNVFGVYGIEVNPRHLTLVADHMTSLGSVQPFSRGAMVNNSSPLQKMTYETTLKFMRDTIIQGDIDELASPSARLVTGQTIHGGTGNFDILMNNTYMATPNIAKKNYEAMEH</sequence>